<reference evidence="2" key="1">
    <citation type="submission" date="2022-11" db="EMBL/GenBank/DDBJ databases">
        <title>Dyadobacter pollutisoli sp. nov., isolated from plastic dumped soil.</title>
        <authorList>
            <person name="Kim J.M."/>
            <person name="Kim K.R."/>
            <person name="Lee J.K."/>
            <person name="Hao L."/>
            <person name="Jeon C.O."/>
        </authorList>
    </citation>
    <scope>NUCLEOTIDE SEQUENCE</scope>
    <source>
        <strain evidence="2">U1</strain>
    </source>
</reference>
<proteinExistence type="predicted"/>
<protein>
    <submittedName>
        <fullName evidence="2">Alpha-L-rhamnosidase N-terminal domain-containing protein</fullName>
    </submittedName>
</protein>
<organism evidence="2 3">
    <name type="scientific">Dyadobacter pollutisoli</name>
    <dbReference type="NCBI Taxonomy" id="2910158"/>
    <lineage>
        <taxon>Bacteria</taxon>
        <taxon>Pseudomonadati</taxon>
        <taxon>Bacteroidota</taxon>
        <taxon>Cytophagia</taxon>
        <taxon>Cytophagales</taxon>
        <taxon>Spirosomataceae</taxon>
        <taxon>Dyadobacter</taxon>
    </lineage>
</organism>
<sequence>MGQWSKVAIWEMGLLSKNDWQAQWIGVDPDHLGKGKTYHLPPAPYLRKEIFIKNTMTNARLYVSALRLYEFSIYGKKAGDAFLTPGWTDYDKSLLSDL</sequence>
<gene>
    <name evidence="2" type="ORF">ON006_04385</name>
</gene>
<keyword evidence="3" id="KW-1185">Reference proteome</keyword>
<dbReference type="Gene3D" id="2.60.120.260">
    <property type="entry name" value="Galactose-binding domain-like"/>
    <property type="match status" value="1"/>
</dbReference>
<dbReference type="AlphaFoldDB" id="A0A9E8SMX6"/>
<dbReference type="PANTHER" id="PTHR33307:SF6">
    <property type="entry name" value="ALPHA-RHAMNOSIDASE (EUROFUNG)-RELATED"/>
    <property type="match status" value="1"/>
</dbReference>
<evidence type="ECO:0000313" key="3">
    <source>
        <dbReference type="Proteomes" id="UP001164653"/>
    </source>
</evidence>
<dbReference type="EMBL" id="CP112998">
    <property type="protein sequence ID" value="WAC13201.1"/>
    <property type="molecule type" value="Genomic_DNA"/>
</dbReference>
<feature type="domain" description="Bacterial alpha-L-rhamnosidase N-terminal" evidence="1">
    <location>
        <begin position="56"/>
        <end position="94"/>
    </location>
</feature>
<accession>A0A9E8SMX6</accession>
<evidence type="ECO:0000259" key="1">
    <source>
        <dbReference type="Pfam" id="PF08531"/>
    </source>
</evidence>
<dbReference type="PANTHER" id="PTHR33307">
    <property type="entry name" value="ALPHA-RHAMNOSIDASE (EUROFUNG)"/>
    <property type="match status" value="1"/>
</dbReference>
<dbReference type="KEGG" id="dpf:ON006_04385"/>
<evidence type="ECO:0000313" key="2">
    <source>
        <dbReference type="EMBL" id="WAC13201.1"/>
    </source>
</evidence>
<dbReference type="Pfam" id="PF08531">
    <property type="entry name" value="Bac_rhamnosid_N"/>
    <property type="match status" value="1"/>
</dbReference>
<dbReference type="InterPro" id="IPR013737">
    <property type="entry name" value="Bac_rhamnosid_N"/>
</dbReference>
<dbReference type="InterPro" id="IPR016007">
    <property type="entry name" value="Alpha_rhamnosid"/>
</dbReference>
<name>A0A9E8SMX6_9BACT</name>
<dbReference type="Proteomes" id="UP001164653">
    <property type="component" value="Chromosome"/>
</dbReference>